<protein>
    <submittedName>
        <fullName evidence="1">Uncharacterized protein</fullName>
    </submittedName>
</protein>
<proteinExistence type="predicted"/>
<dbReference type="Proteomes" id="UP000004810">
    <property type="component" value="Unassembled WGS sequence"/>
</dbReference>
<accession>J9DQF9</accession>
<evidence type="ECO:0000313" key="1">
    <source>
        <dbReference type="EMBL" id="EJW71883.1"/>
    </source>
</evidence>
<sequence length="67" mass="7555">MSYNEQLEKNFKFILYEITQHLCSSILNDTSMQERITSPSITIVKQMKSVSTQNKSPICHSAEGASS</sequence>
<gene>
    <name evidence="1" type="ORF">WUBG_17211</name>
</gene>
<dbReference type="AlphaFoldDB" id="J9DQF9"/>
<evidence type="ECO:0000313" key="2">
    <source>
        <dbReference type="Proteomes" id="UP000004810"/>
    </source>
</evidence>
<organism evidence="1 2">
    <name type="scientific">Wuchereria bancrofti</name>
    <dbReference type="NCBI Taxonomy" id="6293"/>
    <lineage>
        <taxon>Eukaryota</taxon>
        <taxon>Metazoa</taxon>
        <taxon>Ecdysozoa</taxon>
        <taxon>Nematoda</taxon>
        <taxon>Chromadorea</taxon>
        <taxon>Rhabditida</taxon>
        <taxon>Spirurina</taxon>
        <taxon>Spiruromorpha</taxon>
        <taxon>Filarioidea</taxon>
        <taxon>Onchocercidae</taxon>
        <taxon>Wuchereria</taxon>
    </lineage>
</organism>
<name>J9DQF9_WUCBA</name>
<reference evidence="2" key="1">
    <citation type="submission" date="2012-08" db="EMBL/GenBank/DDBJ databases">
        <title>The Genome Sequence of Wuchereria bancrofti.</title>
        <authorList>
            <person name="Nutman T.B."/>
            <person name="Fink D.L."/>
            <person name="Russ C."/>
            <person name="Young S."/>
            <person name="Zeng Q."/>
            <person name="Koehrsen M."/>
            <person name="Alvarado L."/>
            <person name="Berlin A."/>
            <person name="Chapman S.B."/>
            <person name="Chen Z."/>
            <person name="Freedman E."/>
            <person name="Gellesch M."/>
            <person name="Goldberg J."/>
            <person name="Griggs A."/>
            <person name="Gujja S."/>
            <person name="Heilman E.R."/>
            <person name="Heiman D."/>
            <person name="Hepburn T."/>
            <person name="Howarth C."/>
            <person name="Jen D."/>
            <person name="Larson L."/>
            <person name="Lewis B."/>
            <person name="Mehta T."/>
            <person name="Park D."/>
            <person name="Pearson M."/>
            <person name="Roberts A."/>
            <person name="Saif S."/>
            <person name="Shea T."/>
            <person name="Shenoy N."/>
            <person name="Sisk P."/>
            <person name="Stolte C."/>
            <person name="Sykes S."/>
            <person name="Walk T."/>
            <person name="White J."/>
            <person name="Yandava C."/>
            <person name="Haas B."/>
            <person name="Henn M.R."/>
            <person name="Nusbaum C."/>
            <person name="Birren B."/>
        </authorList>
    </citation>
    <scope>NUCLEOTIDE SEQUENCE [LARGE SCALE GENOMIC DNA]</scope>
    <source>
        <strain evidence="2">NA</strain>
    </source>
</reference>
<dbReference type="EMBL" id="ADBV01017473">
    <property type="protein sequence ID" value="EJW71883.1"/>
    <property type="molecule type" value="Genomic_DNA"/>
</dbReference>
<comment type="caution">
    <text evidence="1">The sequence shown here is derived from an EMBL/GenBank/DDBJ whole genome shotgun (WGS) entry which is preliminary data.</text>
</comment>